<evidence type="ECO:0000256" key="2">
    <source>
        <dbReference type="SAM" id="Phobius"/>
    </source>
</evidence>
<dbReference type="Proteomes" id="UP000317171">
    <property type="component" value="Chromosome"/>
</dbReference>
<reference evidence="3 4" key="1">
    <citation type="submission" date="2019-02" db="EMBL/GenBank/DDBJ databases">
        <title>Deep-cultivation of Planctomycetes and their phenomic and genomic characterization uncovers novel biology.</title>
        <authorList>
            <person name="Wiegand S."/>
            <person name="Jogler M."/>
            <person name="Boedeker C."/>
            <person name="Pinto D."/>
            <person name="Vollmers J."/>
            <person name="Rivas-Marin E."/>
            <person name="Kohn T."/>
            <person name="Peeters S.H."/>
            <person name="Heuer A."/>
            <person name="Rast P."/>
            <person name="Oberbeckmann S."/>
            <person name="Bunk B."/>
            <person name="Jeske O."/>
            <person name="Meyerdierks A."/>
            <person name="Storesund J.E."/>
            <person name="Kallscheuer N."/>
            <person name="Luecker S."/>
            <person name="Lage O.M."/>
            <person name="Pohl T."/>
            <person name="Merkel B.J."/>
            <person name="Hornburger P."/>
            <person name="Mueller R.-W."/>
            <person name="Bruemmer F."/>
            <person name="Labrenz M."/>
            <person name="Spormann A.M."/>
            <person name="Op den Camp H."/>
            <person name="Overmann J."/>
            <person name="Amann R."/>
            <person name="Jetten M.S.M."/>
            <person name="Mascher T."/>
            <person name="Medema M.H."/>
            <person name="Devos D.P."/>
            <person name="Kaster A.-K."/>
            <person name="Ovreas L."/>
            <person name="Rohde M."/>
            <person name="Galperin M.Y."/>
            <person name="Jogler C."/>
        </authorList>
    </citation>
    <scope>NUCLEOTIDE SEQUENCE [LARGE SCALE GENOMIC DNA]</scope>
    <source>
        <strain evidence="3 4">Pan241w</strain>
    </source>
</reference>
<gene>
    <name evidence="3" type="ORF">Pan241w_55260</name>
</gene>
<name>A0A517RNE4_9PLAN</name>
<keyword evidence="2" id="KW-0472">Membrane</keyword>
<dbReference type="KEGG" id="gaz:Pan241w_55260"/>
<keyword evidence="2" id="KW-0812">Transmembrane</keyword>
<dbReference type="AlphaFoldDB" id="A0A517RNE4"/>
<keyword evidence="2" id="KW-1133">Transmembrane helix</keyword>
<dbReference type="RefSeq" id="WP_145221944.1">
    <property type="nucleotide sequence ID" value="NZ_CP036269.1"/>
</dbReference>
<dbReference type="OrthoDB" id="291806at2"/>
<accession>A0A517RNE4</accession>
<sequence length="169" mass="18981">MNSTPEAAEAPEPAPKPKKKVSAQRRIVSWIFIGILLAIVLYEWRAKSSQANTVNSMEAAMAEAGEVAEFPFTEFQEFKQGTPSEEIDESGAILRQHHYRWNGIFKTYDLRVLVDEHEMVVSFDTLKEGDTVGGIRRILKKNLQALKDKQMKLMEQSSGGAKPADAEKK</sequence>
<evidence type="ECO:0000313" key="4">
    <source>
        <dbReference type="Proteomes" id="UP000317171"/>
    </source>
</evidence>
<feature type="region of interest" description="Disordered" evidence="1">
    <location>
        <begin position="150"/>
        <end position="169"/>
    </location>
</feature>
<keyword evidence="4" id="KW-1185">Reference proteome</keyword>
<feature type="transmembrane region" description="Helical" evidence="2">
    <location>
        <begin position="27"/>
        <end position="44"/>
    </location>
</feature>
<dbReference type="EMBL" id="CP036269">
    <property type="protein sequence ID" value="QDT45406.1"/>
    <property type="molecule type" value="Genomic_DNA"/>
</dbReference>
<evidence type="ECO:0000313" key="3">
    <source>
        <dbReference type="EMBL" id="QDT45406.1"/>
    </source>
</evidence>
<organism evidence="3 4">
    <name type="scientific">Gimesia alba</name>
    <dbReference type="NCBI Taxonomy" id="2527973"/>
    <lineage>
        <taxon>Bacteria</taxon>
        <taxon>Pseudomonadati</taxon>
        <taxon>Planctomycetota</taxon>
        <taxon>Planctomycetia</taxon>
        <taxon>Planctomycetales</taxon>
        <taxon>Planctomycetaceae</taxon>
        <taxon>Gimesia</taxon>
    </lineage>
</organism>
<protein>
    <submittedName>
        <fullName evidence="3">Uncharacterized protein</fullName>
    </submittedName>
</protein>
<evidence type="ECO:0000256" key="1">
    <source>
        <dbReference type="SAM" id="MobiDB-lite"/>
    </source>
</evidence>
<proteinExistence type="predicted"/>